<evidence type="ECO:0000256" key="1">
    <source>
        <dbReference type="SAM" id="MobiDB-lite"/>
    </source>
</evidence>
<dbReference type="EMBL" id="KZ451899">
    <property type="protein sequence ID" value="PKA64889.1"/>
    <property type="molecule type" value="Genomic_DNA"/>
</dbReference>
<dbReference type="AlphaFoldDB" id="A0A2I0BAV1"/>
<keyword evidence="3" id="KW-1185">Reference proteome</keyword>
<dbReference type="PANTHER" id="PTHR36143:SF4">
    <property type="entry name" value="OS08G0177500 PROTEIN"/>
    <property type="match status" value="1"/>
</dbReference>
<feature type="compositionally biased region" description="Basic and acidic residues" evidence="1">
    <location>
        <begin position="350"/>
        <end position="376"/>
    </location>
</feature>
<feature type="compositionally biased region" description="Polar residues" evidence="1">
    <location>
        <begin position="201"/>
        <end position="210"/>
    </location>
</feature>
<dbReference type="OrthoDB" id="772736at2759"/>
<reference evidence="2 3" key="1">
    <citation type="journal article" date="2017" name="Nature">
        <title>The Apostasia genome and the evolution of orchids.</title>
        <authorList>
            <person name="Zhang G.Q."/>
            <person name="Liu K.W."/>
            <person name="Li Z."/>
            <person name="Lohaus R."/>
            <person name="Hsiao Y.Y."/>
            <person name="Niu S.C."/>
            <person name="Wang J.Y."/>
            <person name="Lin Y.C."/>
            <person name="Xu Q."/>
            <person name="Chen L.J."/>
            <person name="Yoshida K."/>
            <person name="Fujiwara S."/>
            <person name="Wang Z.W."/>
            <person name="Zhang Y.Q."/>
            <person name="Mitsuda N."/>
            <person name="Wang M."/>
            <person name="Liu G.H."/>
            <person name="Pecoraro L."/>
            <person name="Huang H.X."/>
            <person name="Xiao X.J."/>
            <person name="Lin M."/>
            <person name="Wu X.Y."/>
            <person name="Wu W.L."/>
            <person name="Chen Y.Y."/>
            <person name="Chang S.B."/>
            <person name="Sakamoto S."/>
            <person name="Ohme-Takagi M."/>
            <person name="Yagi M."/>
            <person name="Zeng S.J."/>
            <person name="Shen C.Y."/>
            <person name="Yeh C.M."/>
            <person name="Luo Y.B."/>
            <person name="Tsai W.C."/>
            <person name="Van de Peer Y."/>
            <person name="Liu Z.J."/>
        </authorList>
    </citation>
    <scope>NUCLEOTIDE SEQUENCE [LARGE SCALE GENOMIC DNA]</scope>
    <source>
        <strain evidence="3">cv. Shenzhen</strain>
        <tissue evidence="2">Stem</tissue>
    </source>
</reference>
<sequence length="376" mass="42843">MKEKAFVMRKERMELTDKLGEKEYSLARLKKMQTELEAVLEEKHNQIDKLTEKTEELIVTNLLVANLTSLLKQKEAEAEEMRRRLAQKPLMSDDDDDKIAKNDKQASTEKEAGVLEYKEKITQDNEIDRKTATDEKLQLNNGEQERADDTGGLPQQGKWVKFQTNFDEADQKAENISSMNDESKLTHSQGSRQTEGEEIQMQENGQLNGEESNEQQEAPHRRKNRSRRKMVPSELMRQNQDDKIVVEIVKSGSRVDAKGTGTSSGENQTRLSENILVQDEKVDEKHHKWEENQWETSTESSKSAGQSNSSTDLLMLEINNNAVGQSSQENGDDSTEITQKEATSSTVQQNHEDTEKDNKIAEEKANNLEDKKKSLS</sequence>
<feature type="compositionally biased region" description="Polar residues" evidence="1">
    <location>
        <begin position="260"/>
        <end position="272"/>
    </location>
</feature>
<dbReference type="Proteomes" id="UP000236161">
    <property type="component" value="Unassembled WGS sequence"/>
</dbReference>
<feature type="compositionally biased region" description="Polar residues" evidence="1">
    <location>
        <begin position="336"/>
        <end position="349"/>
    </location>
</feature>
<dbReference type="STRING" id="1088818.A0A2I0BAV1"/>
<feature type="compositionally biased region" description="Polar residues" evidence="1">
    <location>
        <begin position="174"/>
        <end position="193"/>
    </location>
</feature>
<feature type="compositionally biased region" description="Basic and acidic residues" evidence="1">
    <location>
        <begin position="98"/>
        <end position="149"/>
    </location>
</feature>
<protein>
    <submittedName>
        <fullName evidence="2">Uncharacterized protein</fullName>
    </submittedName>
</protein>
<feature type="compositionally biased region" description="Basic and acidic residues" evidence="1">
    <location>
        <begin position="278"/>
        <end position="291"/>
    </location>
</feature>
<organism evidence="2 3">
    <name type="scientific">Apostasia shenzhenica</name>
    <dbReference type="NCBI Taxonomy" id="1088818"/>
    <lineage>
        <taxon>Eukaryota</taxon>
        <taxon>Viridiplantae</taxon>
        <taxon>Streptophyta</taxon>
        <taxon>Embryophyta</taxon>
        <taxon>Tracheophyta</taxon>
        <taxon>Spermatophyta</taxon>
        <taxon>Magnoliopsida</taxon>
        <taxon>Liliopsida</taxon>
        <taxon>Asparagales</taxon>
        <taxon>Orchidaceae</taxon>
        <taxon>Apostasioideae</taxon>
        <taxon>Apostasia</taxon>
    </lineage>
</organism>
<evidence type="ECO:0000313" key="2">
    <source>
        <dbReference type="EMBL" id="PKA64889.1"/>
    </source>
</evidence>
<name>A0A2I0BAV1_9ASPA</name>
<feature type="region of interest" description="Disordered" evidence="1">
    <location>
        <begin position="81"/>
        <end position="376"/>
    </location>
</feature>
<proteinExistence type="predicted"/>
<feature type="compositionally biased region" description="Polar residues" evidence="1">
    <location>
        <begin position="294"/>
        <end position="329"/>
    </location>
</feature>
<evidence type="ECO:0000313" key="3">
    <source>
        <dbReference type="Proteomes" id="UP000236161"/>
    </source>
</evidence>
<dbReference type="PANTHER" id="PTHR36143">
    <property type="entry name" value="OS08G0177500 PROTEIN"/>
    <property type="match status" value="1"/>
</dbReference>
<gene>
    <name evidence="2" type="ORF">AXF42_Ash011491</name>
</gene>
<feature type="compositionally biased region" description="Basic residues" evidence="1">
    <location>
        <begin position="220"/>
        <end position="230"/>
    </location>
</feature>
<accession>A0A2I0BAV1</accession>